<evidence type="ECO:0008006" key="3">
    <source>
        <dbReference type="Google" id="ProtNLM"/>
    </source>
</evidence>
<dbReference type="EMBL" id="JBBLXS010000147">
    <property type="protein sequence ID" value="MEK0185756.1"/>
    <property type="molecule type" value="Genomic_DNA"/>
</dbReference>
<dbReference type="Proteomes" id="UP001384579">
    <property type="component" value="Unassembled WGS sequence"/>
</dbReference>
<reference evidence="1 2" key="1">
    <citation type="journal article" date="2020" name="Harmful Algae">
        <title>Molecular and morphological characterization of a novel dihydroanatoxin-a producing Microcoleus species (cyanobacteria) from the Russian River, California, USA.</title>
        <authorList>
            <person name="Conklin K.Y."/>
            <person name="Stancheva R."/>
            <person name="Otten T.G."/>
            <person name="Fadness R."/>
            <person name="Boyer G.L."/>
            <person name="Read B."/>
            <person name="Zhang X."/>
            <person name="Sheath R.G."/>
        </authorList>
    </citation>
    <scope>NUCLEOTIDE SEQUENCE [LARGE SCALE GENOMIC DNA]</scope>
    <source>
        <strain evidence="1 2">PTRS2</strain>
    </source>
</reference>
<gene>
    <name evidence="1" type="ORF">WMG39_13010</name>
</gene>
<evidence type="ECO:0000313" key="2">
    <source>
        <dbReference type="Proteomes" id="UP001384579"/>
    </source>
</evidence>
<organism evidence="1 2">
    <name type="scientific">Microcoleus anatoxicus PTRS2</name>
    <dbReference type="NCBI Taxonomy" id="2705321"/>
    <lineage>
        <taxon>Bacteria</taxon>
        <taxon>Bacillati</taxon>
        <taxon>Cyanobacteriota</taxon>
        <taxon>Cyanophyceae</taxon>
        <taxon>Oscillatoriophycideae</taxon>
        <taxon>Oscillatoriales</taxon>
        <taxon>Microcoleaceae</taxon>
        <taxon>Microcoleus</taxon>
        <taxon>Microcoleus anatoxicus</taxon>
    </lineage>
</organism>
<protein>
    <recommendedName>
        <fullName evidence="3">DUF2281 domain-containing protein</fullName>
    </recommendedName>
</protein>
<proteinExistence type="predicted"/>
<accession>A0ABU8YMZ6</accession>
<name>A0ABU8YMZ6_9CYAN</name>
<dbReference type="RefSeq" id="WP_340518879.1">
    <property type="nucleotide sequence ID" value="NZ_JBBLXS010000147.1"/>
</dbReference>
<keyword evidence="2" id="KW-1185">Reference proteome</keyword>
<comment type="caution">
    <text evidence="1">The sequence shown here is derived from an EMBL/GenBank/DDBJ whole genome shotgun (WGS) entry which is preliminary data.</text>
</comment>
<evidence type="ECO:0000313" key="1">
    <source>
        <dbReference type="EMBL" id="MEK0185756.1"/>
    </source>
</evidence>
<sequence length="94" mass="10906">MTVEQAILENVKVLSPDQQQEVLAFIKFLQSDKWEDIYKGRFQELQQEIRQDTDIDRDDDPTETVLEGLKQGFHEAITGQTLPLSQLWDGIDDN</sequence>